<dbReference type="Pfam" id="PF00941">
    <property type="entry name" value="FAD_binding_5"/>
    <property type="match status" value="1"/>
</dbReference>
<dbReference type="SUPFAM" id="SSF55447">
    <property type="entry name" value="CO dehydrogenase flavoprotein C-terminal domain-like"/>
    <property type="match status" value="1"/>
</dbReference>
<dbReference type="PROSITE" id="PS51387">
    <property type="entry name" value="FAD_PCMH"/>
    <property type="match status" value="1"/>
</dbReference>
<evidence type="ECO:0000256" key="1">
    <source>
        <dbReference type="ARBA" id="ARBA00022630"/>
    </source>
</evidence>
<evidence type="ECO:0000313" key="5">
    <source>
        <dbReference type="EMBL" id="UPM56310.1"/>
    </source>
</evidence>
<evidence type="ECO:0000256" key="2">
    <source>
        <dbReference type="ARBA" id="ARBA00022827"/>
    </source>
</evidence>
<dbReference type="InterPro" id="IPR036318">
    <property type="entry name" value="FAD-bd_PCMH-like_sf"/>
</dbReference>
<feature type="domain" description="FAD-binding PCMH-type" evidence="4">
    <location>
        <begin position="8"/>
        <end position="183"/>
    </location>
</feature>
<dbReference type="RefSeq" id="WP_248269214.1">
    <property type="nucleotide sequence ID" value="NZ_CP096034.1"/>
</dbReference>
<evidence type="ECO:0000259" key="4">
    <source>
        <dbReference type="PROSITE" id="PS51387"/>
    </source>
</evidence>
<dbReference type="InterPro" id="IPR051312">
    <property type="entry name" value="Diverse_Substr_Oxidored"/>
</dbReference>
<name>A0ABY4JR30_9BACI</name>
<dbReference type="InterPro" id="IPR036683">
    <property type="entry name" value="CO_DH_flav_C_dom_sf"/>
</dbReference>
<dbReference type="Proteomes" id="UP000830639">
    <property type="component" value="Chromosome"/>
</dbReference>
<keyword evidence="2" id="KW-0274">FAD</keyword>
<dbReference type="SUPFAM" id="SSF56176">
    <property type="entry name" value="FAD-binding/transporter-associated domain-like"/>
    <property type="match status" value="1"/>
</dbReference>
<dbReference type="Gene3D" id="3.30.465.10">
    <property type="match status" value="1"/>
</dbReference>
<sequence>MVINQGHANFHYPAVWIPDTLEKAYKLKQEFLNDSCIIAGGTLLQTYWEKGVQYPKNLISIENVKELQEYKLVKNNRQTFILIGALTTLDCCRSKPIFLKNVPILVEAIRNIASPAIRNRATIGGNIANGNGDVIPALLVLDASLILYDGHHMREIKLTECIKDEKYLSNSILVNVKIPVQTKKASENYFYKKIGLRESFCQSIVSISGYFKIGKKKVIEQVYLAVSGSSFSPQRLVDTEEMIKKLYLPSYQLKEIAQAIKKEFKPPSDHFTSSNYKQEITTNIIVYEITKIVSK</sequence>
<dbReference type="InterPro" id="IPR016166">
    <property type="entry name" value="FAD-bd_PCMH"/>
</dbReference>
<dbReference type="EMBL" id="CP096034">
    <property type="protein sequence ID" value="UPM56310.1"/>
    <property type="molecule type" value="Genomic_DNA"/>
</dbReference>
<proteinExistence type="predicted"/>
<evidence type="ECO:0000313" key="6">
    <source>
        <dbReference type="Proteomes" id="UP000830639"/>
    </source>
</evidence>
<dbReference type="PANTHER" id="PTHR42659:SF2">
    <property type="entry name" value="XANTHINE DEHYDROGENASE SUBUNIT C-RELATED"/>
    <property type="match status" value="1"/>
</dbReference>
<organism evidence="5 6">
    <name type="scientific">Gottfriedia acidiceleris</name>
    <dbReference type="NCBI Taxonomy" id="371036"/>
    <lineage>
        <taxon>Bacteria</taxon>
        <taxon>Bacillati</taxon>
        <taxon>Bacillota</taxon>
        <taxon>Bacilli</taxon>
        <taxon>Bacillales</taxon>
        <taxon>Bacillaceae</taxon>
        <taxon>Gottfriedia</taxon>
    </lineage>
</organism>
<keyword evidence="1" id="KW-0285">Flavoprotein</keyword>
<accession>A0ABY4JR30</accession>
<dbReference type="InterPro" id="IPR016169">
    <property type="entry name" value="FAD-bd_PCMH_sub2"/>
</dbReference>
<keyword evidence="3" id="KW-0560">Oxidoreductase</keyword>
<gene>
    <name evidence="5" type="ORF">MY490_10950</name>
</gene>
<protein>
    <submittedName>
        <fullName evidence="5">FAD binding domain-containing protein</fullName>
    </submittedName>
</protein>
<keyword evidence="6" id="KW-1185">Reference proteome</keyword>
<dbReference type="InterPro" id="IPR002346">
    <property type="entry name" value="Mopterin_DH_FAD-bd"/>
</dbReference>
<reference evidence="5 6" key="1">
    <citation type="submission" date="2022-04" db="EMBL/GenBank/DDBJ databases">
        <title>Mechanism of arsenic methylation and mitigation arsenic toxicity by Bacillus sp. LH14 from an Arsenic-Contaminated Paddy Soil.</title>
        <authorList>
            <person name="Wang D."/>
        </authorList>
    </citation>
    <scope>NUCLEOTIDE SEQUENCE [LARGE SCALE GENOMIC DNA]</scope>
    <source>
        <strain evidence="5 6">LH14</strain>
    </source>
</reference>
<dbReference type="Gene3D" id="3.30.390.50">
    <property type="entry name" value="CO dehydrogenase flavoprotein, C-terminal domain"/>
    <property type="match status" value="1"/>
</dbReference>
<evidence type="ECO:0000256" key="3">
    <source>
        <dbReference type="ARBA" id="ARBA00023002"/>
    </source>
</evidence>
<dbReference type="PANTHER" id="PTHR42659">
    <property type="entry name" value="XANTHINE DEHYDROGENASE SUBUNIT C-RELATED"/>
    <property type="match status" value="1"/>
</dbReference>